<dbReference type="AlphaFoldDB" id="A0A7W0CKG4"/>
<dbReference type="Proteomes" id="UP000530928">
    <property type="component" value="Unassembled WGS sequence"/>
</dbReference>
<protein>
    <submittedName>
        <fullName evidence="2">Putative transposase YdaD</fullName>
    </submittedName>
</protein>
<evidence type="ECO:0000313" key="3">
    <source>
        <dbReference type="Proteomes" id="UP000530928"/>
    </source>
</evidence>
<dbReference type="EMBL" id="JACDUR010000004">
    <property type="protein sequence ID" value="MBA2892607.1"/>
    <property type="molecule type" value="Genomic_DNA"/>
</dbReference>
<sequence length="96" mass="10423">MTRLQIPAYSDMAKEQRGIGRTEGREEGRAEGRAEGKAEGRAEGKVEALLITLGARGLTVSPEQRARIEGCTDLAELDLWIRRALTCPTTAEVLAV</sequence>
<comment type="caution">
    <text evidence="2">The sequence shown here is derived from an EMBL/GenBank/DDBJ whole genome shotgun (WGS) entry which is preliminary data.</text>
</comment>
<accession>A0A7W0CKG4</accession>
<gene>
    <name evidence="2" type="ORF">HNR30_003961</name>
</gene>
<evidence type="ECO:0000256" key="1">
    <source>
        <dbReference type="SAM" id="MobiDB-lite"/>
    </source>
</evidence>
<feature type="region of interest" description="Disordered" evidence="1">
    <location>
        <begin position="1"/>
        <end position="40"/>
    </location>
</feature>
<keyword evidence="3" id="KW-1185">Reference proteome</keyword>
<dbReference type="RefSeq" id="WP_181611361.1">
    <property type="nucleotide sequence ID" value="NZ_BAABAM010000003.1"/>
</dbReference>
<proteinExistence type="predicted"/>
<organism evidence="2 3">
    <name type="scientific">Nonomuraea soli</name>
    <dbReference type="NCBI Taxonomy" id="1032476"/>
    <lineage>
        <taxon>Bacteria</taxon>
        <taxon>Bacillati</taxon>
        <taxon>Actinomycetota</taxon>
        <taxon>Actinomycetes</taxon>
        <taxon>Streptosporangiales</taxon>
        <taxon>Streptosporangiaceae</taxon>
        <taxon>Nonomuraea</taxon>
    </lineage>
</organism>
<feature type="compositionally biased region" description="Basic and acidic residues" evidence="1">
    <location>
        <begin position="12"/>
        <end position="40"/>
    </location>
</feature>
<evidence type="ECO:0000313" key="2">
    <source>
        <dbReference type="EMBL" id="MBA2892607.1"/>
    </source>
</evidence>
<name>A0A7W0CKG4_9ACTN</name>
<reference evidence="2 3" key="1">
    <citation type="submission" date="2020-07" db="EMBL/GenBank/DDBJ databases">
        <title>Genomic Encyclopedia of Type Strains, Phase IV (KMG-IV): sequencing the most valuable type-strain genomes for metagenomic binning, comparative biology and taxonomic classification.</title>
        <authorList>
            <person name="Goeker M."/>
        </authorList>
    </citation>
    <scope>NUCLEOTIDE SEQUENCE [LARGE SCALE GENOMIC DNA]</scope>
    <source>
        <strain evidence="2 3">DSM 45533</strain>
    </source>
</reference>